<protein>
    <submittedName>
        <fullName evidence="3">Reverse transcriptase domain-containing protein</fullName>
    </submittedName>
</protein>
<sequence length="73" mass="8348">MDLTKAVDAVNREGLWKILQKFGCLQRFIHMVRHLHDGMMVQGCSPVPNLFSLMFSAMLIDAYRDEHPGICIT</sequence>
<dbReference type="Proteomes" id="UP000275846">
    <property type="component" value="Unassembled WGS sequence"/>
</dbReference>
<gene>
    <name evidence="1" type="ORF">SSLN_LOCUS14535</name>
</gene>
<accession>A0A183TDI7</accession>
<proteinExistence type="predicted"/>
<reference evidence="3" key="1">
    <citation type="submission" date="2016-06" db="UniProtKB">
        <authorList>
            <consortium name="WormBaseParasite"/>
        </authorList>
    </citation>
    <scope>IDENTIFICATION</scope>
</reference>
<evidence type="ECO:0000313" key="2">
    <source>
        <dbReference type="Proteomes" id="UP000275846"/>
    </source>
</evidence>
<evidence type="ECO:0000313" key="3">
    <source>
        <dbReference type="WBParaSite" id="SSLN_0001508501-mRNA-1"/>
    </source>
</evidence>
<name>A0A183TDI7_SCHSO</name>
<organism evidence="3">
    <name type="scientific">Schistocephalus solidus</name>
    <name type="common">Tapeworm</name>
    <dbReference type="NCBI Taxonomy" id="70667"/>
    <lineage>
        <taxon>Eukaryota</taxon>
        <taxon>Metazoa</taxon>
        <taxon>Spiralia</taxon>
        <taxon>Lophotrochozoa</taxon>
        <taxon>Platyhelminthes</taxon>
        <taxon>Cestoda</taxon>
        <taxon>Eucestoda</taxon>
        <taxon>Diphyllobothriidea</taxon>
        <taxon>Diphyllobothriidae</taxon>
        <taxon>Schistocephalus</taxon>
    </lineage>
</organism>
<dbReference type="WBParaSite" id="SSLN_0001508501-mRNA-1">
    <property type="protein sequence ID" value="SSLN_0001508501-mRNA-1"/>
    <property type="gene ID" value="SSLN_0001508501"/>
</dbReference>
<dbReference type="EMBL" id="UYSU01039070">
    <property type="protein sequence ID" value="VDM00921.1"/>
    <property type="molecule type" value="Genomic_DNA"/>
</dbReference>
<dbReference type="AlphaFoldDB" id="A0A183TDI7"/>
<reference evidence="1 2" key="2">
    <citation type="submission" date="2018-11" db="EMBL/GenBank/DDBJ databases">
        <authorList>
            <consortium name="Pathogen Informatics"/>
        </authorList>
    </citation>
    <scope>NUCLEOTIDE SEQUENCE [LARGE SCALE GENOMIC DNA]</scope>
    <source>
        <strain evidence="1 2">NST_G2</strain>
    </source>
</reference>
<evidence type="ECO:0000313" key="1">
    <source>
        <dbReference type="EMBL" id="VDM00921.1"/>
    </source>
</evidence>
<keyword evidence="2" id="KW-1185">Reference proteome</keyword>
<dbReference type="OrthoDB" id="425681at2759"/>